<dbReference type="PROSITE" id="PS00330">
    <property type="entry name" value="HEMOLYSIN_CALCIUM"/>
    <property type="match status" value="2"/>
</dbReference>
<dbReference type="InterPro" id="IPR024079">
    <property type="entry name" value="MetalloPept_cat_dom_sf"/>
</dbReference>
<protein>
    <submittedName>
        <fullName evidence="8">M10 family metallopeptidase C-terminal domain-containing protein</fullName>
    </submittedName>
</protein>
<dbReference type="PANTHER" id="PTHR38340:SF1">
    <property type="entry name" value="S-LAYER PROTEIN"/>
    <property type="match status" value="1"/>
</dbReference>
<dbReference type="PRINTS" id="PR00313">
    <property type="entry name" value="CABNDNGRPT"/>
</dbReference>
<dbReference type="Pfam" id="PF08548">
    <property type="entry name" value="Peptidase_M10_C"/>
    <property type="match status" value="1"/>
</dbReference>
<evidence type="ECO:0000256" key="1">
    <source>
        <dbReference type="ARBA" id="ARBA00001913"/>
    </source>
</evidence>
<keyword evidence="5" id="KW-0677">Repeat</keyword>
<dbReference type="SMART" id="SM00235">
    <property type="entry name" value="ZnMc"/>
    <property type="match status" value="1"/>
</dbReference>
<dbReference type="Proteomes" id="UP000777935">
    <property type="component" value="Unassembled WGS sequence"/>
</dbReference>
<evidence type="ECO:0000313" key="9">
    <source>
        <dbReference type="Proteomes" id="UP000777935"/>
    </source>
</evidence>
<comment type="cofactor">
    <cofactor evidence="1">
        <name>Ca(2+)</name>
        <dbReference type="ChEBI" id="CHEBI:29108"/>
    </cofactor>
</comment>
<feature type="non-terminal residue" evidence="8">
    <location>
        <position position="376"/>
    </location>
</feature>
<dbReference type="CDD" id="cd04277">
    <property type="entry name" value="ZnMc_serralysin_like"/>
    <property type="match status" value="1"/>
</dbReference>
<name>A0ABX2IWT8_9RHOB</name>
<dbReference type="InterPro" id="IPR011049">
    <property type="entry name" value="Serralysin-like_metalloprot_C"/>
</dbReference>
<dbReference type="RefSeq" id="WP_174139698.1">
    <property type="nucleotide sequence ID" value="NZ_JABUFE010000013.1"/>
</dbReference>
<evidence type="ECO:0000256" key="2">
    <source>
        <dbReference type="ARBA" id="ARBA00004613"/>
    </source>
</evidence>
<evidence type="ECO:0000256" key="5">
    <source>
        <dbReference type="ARBA" id="ARBA00022737"/>
    </source>
</evidence>
<dbReference type="InterPro" id="IPR001343">
    <property type="entry name" value="Hemolysn_Ca-bd"/>
</dbReference>
<gene>
    <name evidence="8" type="ORF">HRQ87_17290</name>
</gene>
<keyword evidence="9" id="KW-1185">Reference proteome</keyword>
<feature type="compositionally biased region" description="Low complexity" evidence="6">
    <location>
        <begin position="348"/>
        <end position="364"/>
    </location>
</feature>
<dbReference type="InterPro" id="IPR050557">
    <property type="entry name" value="RTX_toxin/Mannuronan_C5-epim"/>
</dbReference>
<dbReference type="PANTHER" id="PTHR38340">
    <property type="entry name" value="S-LAYER PROTEIN"/>
    <property type="match status" value="1"/>
</dbReference>
<comment type="caution">
    <text evidence="8">The sequence shown here is derived from an EMBL/GenBank/DDBJ whole genome shotgun (WGS) entry which is preliminary data.</text>
</comment>
<dbReference type="InterPro" id="IPR034033">
    <property type="entry name" value="Serralysin-like"/>
</dbReference>
<proteinExistence type="inferred from homology"/>
<dbReference type="Gene3D" id="3.40.390.10">
    <property type="entry name" value="Collagenase (Catalytic Domain)"/>
    <property type="match status" value="1"/>
</dbReference>
<evidence type="ECO:0000259" key="7">
    <source>
        <dbReference type="SMART" id="SM00235"/>
    </source>
</evidence>
<evidence type="ECO:0000313" key="8">
    <source>
        <dbReference type="EMBL" id="NSX56546.1"/>
    </source>
</evidence>
<evidence type="ECO:0000256" key="3">
    <source>
        <dbReference type="ARBA" id="ARBA00009490"/>
    </source>
</evidence>
<dbReference type="InterPro" id="IPR013858">
    <property type="entry name" value="Peptidase_M10B_C"/>
</dbReference>
<dbReference type="SUPFAM" id="SSF55486">
    <property type="entry name" value="Metalloproteases ('zincins'), catalytic domain"/>
    <property type="match status" value="1"/>
</dbReference>
<sequence length="376" mass="39656">MSGTGKSTKLIGTTGDQKIDGLLFERAWDGPITYSFPTSSGHYSYSNTGERETFGQISSQQKDAARTALDTGFGSSANDGFSVEGFTNMSVSLGSTTSAHLRFGESSVPGTAYAYLPGSYPQAGDVWFGRAINYRSPEAGNYEWATMYHEIGHALGLLHPHEGGDYGTVPLAFDSMEHSIMSYRAYQNAPLTGYTNETNGYAQTFMRSDIAALQHMYGADFTTNSNDTVYSWAPNSGNTLVNGQVGIDASGNRIFATIWDGGGIDTYDLSAYSNNLNIDLAPGAVSSFSATQTANLGRGNFAEGNIYNAYLYDGDTRSLIENAIGGSGNDTISGNQAQNDLQGGSGNDMLSGLDGSDTLSGGSGSDVLDGGLGFDF</sequence>
<comment type="similarity">
    <text evidence="3">Belongs to the peptidase M10B family.</text>
</comment>
<dbReference type="EMBL" id="JABUFE010000013">
    <property type="protein sequence ID" value="NSX56546.1"/>
    <property type="molecule type" value="Genomic_DNA"/>
</dbReference>
<comment type="subcellular location">
    <subcellularLocation>
        <location evidence="2">Secreted</location>
    </subcellularLocation>
</comment>
<dbReference type="Pfam" id="PF00353">
    <property type="entry name" value="HemolysinCabind"/>
    <property type="match status" value="1"/>
</dbReference>
<reference evidence="8 9" key="1">
    <citation type="submission" date="2020-06" db="EMBL/GenBank/DDBJ databases">
        <title>Sulfitobacter algicola sp. nov., isolated from green algae.</title>
        <authorList>
            <person name="Wang C."/>
        </authorList>
    </citation>
    <scope>NUCLEOTIDE SEQUENCE [LARGE SCALE GENOMIC DNA]</scope>
    <source>
        <strain evidence="8 9">1151</strain>
    </source>
</reference>
<feature type="region of interest" description="Disordered" evidence="6">
    <location>
        <begin position="328"/>
        <end position="364"/>
    </location>
</feature>
<evidence type="ECO:0000256" key="6">
    <source>
        <dbReference type="SAM" id="MobiDB-lite"/>
    </source>
</evidence>
<evidence type="ECO:0000256" key="4">
    <source>
        <dbReference type="ARBA" id="ARBA00022525"/>
    </source>
</evidence>
<accession>A0ABX2IWT8</accession>
<dbReference type="InterPro" id="IPR018511">
    <property type="entry name" value="Hemolysin-typ_Ca-bd_CS"/>
</dbReference>
<organism evidence="8 9">
    <name type="scientific">Parasulfitobacter algicola</name>
    <dbReference type="NCBI Taxonomy" id="2614809"/>
    <lineage>
        <taxon>Bacteria</taxon>
        <taxon>Pseudomonadati</taxon>
        <taxon>Pseudomonadota</taxon>
        <taxon>Alphaproteobacteria</taxon>
        <taxon>Rhodobacterales</taxon>
        <taxon>Roseobacteraceae</taxon>
        <taxon>Parasulfitobacter</taxon>
    </lineage>
</organism>
<keyword evidence="4" id="KW-0964">Secreted</keyword>
<dbReference type="InterPro" id="IPR006026">
    <property type="entry name" value="Peptidase_Metallo"/>
</dbReference>
<dbReference type="SUPFAM" id="SSF51120">
    <property type="entry name" value="beta-Roll"/>
    <property type="match status" value="1"/>
</dbReference>
<dbReference type="Gene3D" id="2.150.10.10">
    <property type="entry name" value="Serralysin-like metalloprotease, C-terminal"/>
    <property type="match status" value="1"/>
</dbReference>
<feature type="compositionally biased region" description="Polar residues" evidence="6">
    <location>
        <begin position="329"/>
        <end position="342"/>
    </location>
</feature>
<feature type="domain" description="Peptidase metallopeptidase" evidence="7">
    <location>
        <begin position="24"/>
        <end position="194"/>
    </location>
</feature>